<dbReference type="HAMAP" id="MF_00605">
    <property type="entry name" value="TrmD"/>
    <property type="match status" value="1"/>
</dbReference>
<sequence>MKITIISLFPEMIRGFLNESIIKRAQEKGKVTIKTINLRDFGEGAYKQVDDRPYGGGAGMILMVSPLAKAIKKSKIKNQKIKIKKKIILTSPRGKKYSQEVAQEFSKLDDLTIICGHYEGIDERVVDYVDEEISLGDFVMTGGEIAACAIIDSVVRLIPGVLKKTEATAEESFFDVSTEELLKLIPDDGDLLNLFKKNIKKVKLIEYSHYTRPVDFGGDKVPEVLLSGDHKEIQNWRIKQAFLLTKKRRPDLLRK</sequence>
<protein>
    <recommendedName>
        <fullName evidence="6 15">tRNA (guanine-N(1)-)-methyltransferase</fullName>
        <ecNumber evidence="5 15">2.1.1.228</ecNumber>
    </recommendedName>
    <alternativeName>
        <fullName evidence="12 15">M1G-methyltransferase</fullName>
    </alternativeName>
    <alternativeName>
        <fullName evidence="13 15">tRNA [GM37] methyltransferase</fullName>
    </alternativeName>
</protein>
<evidence type="ECO:0000256" key="13">
    <source>
        <dbReference type="ARBA" id="ARBA00033392"/>
    </source>
</evidence>
<organism evidence="19 20">
    <name type="scientific">Candidatus Roizmanbacteria bacterium RIFCSPHIGHO2_01_FULL_39_12b</name>
    <dbReference type="NCBI Taxonomy" id="1802030"/>
    <lineage>
        <taxon>Bacteria</taxon>
        <taxon>Candidatus Roizmaniibacteriota</taxon>
    </lineage>
</organism>
<evidence type="ECO:0000256" key="3">
    <source>
        <dbReference type="ARBA" id="ARBA00007630"/>
    </source>
</evidence>
<evidence type="ECO:0000259" key="18">
    <source>
        <dbReference type="Pfam" id="PF01746"/>
    </source>
</evidence>
<dbReference type="SUPFAM" id="SSF75217">
    <property type="entry name" value="alpha/beta knot"/>
    <property type="match status" value="2"/>
</dbReference>
<evidence type="ECO:0000256" key="10">
    <source>
        <dbReference type="ARBA" id="ARBA00022691"/>
    </source>
</evidence>
<gene>
    <name evidence="15" type="primary">trmD</name>
    <name evidence="19" type="ORF">A2690_00535</name>
</gene>
<dbReference type="Proteomes" id="UP000178372">
    <property type="component" value="Unassembled WGS sequence"/>
</dbReference>
<dbReference type="InterPro" id="IPR029026">
    <property type="entry name" value="tRNA_m1G_MTases_N"/>
</dbReference>
<evidence type="ECO:0000256" key="12">
    <source>
        <dbReference type="ARBA" id="ARBA00029736"/>
    </source>
</evidence>
<evidence type="ECO:0000256" key="9">
    <source>
        <dbReference type="ARBA" id="ARBA00022679"/>
    </source>
</evidence>
<keyword evidence="7 15" id="KW-0963">Cytoplasm</keyword>
<evidence type="ECO:0000256" key="1">
    <source>
        <dbReference type="ARBA" id="ARBA00002634"/>
    </source>
</evidence>
<evidence type="ECO:0000256" key="17">
    <source>
        <dbReference type="RuleBase" id="RU003464"/>
    </source>
</evidence>
<keyword evidence="8 15" id="KW-0489">Methyltransferase</keyword>
<dbReference type="AlphaFoldDB" id="A0A1F7G8K0"/>
<dbReference type="GO" id="GO:0002939">
    <property type="term" value="P:tRNA N1-guanine methylation"/>
    <property type="evidence" value="ECO:0007669"/>
    <property type="project" value="TreeGrafter"/>
</dbReference>
<feature type="binding site" evidence="15 16">
    <location>
        <position position="116"/>
    </location>
    <ligand>
        <name>S-adenosyl-L-methionine</name>
        <dbReference type="ChEBI" id="CHEBI:59789"/>
    </ligand>
</feature>
<dbReference type="EMBL" id="MFZF01000033">
    <property type="protein sequence ID" value="OGK15244.1"/>
    <property type="molecule type" value="Genomic_DNA"/>
</dbReference>
<dbReference type="InterPro" id="IPR023148">
    <property type="entry name" value="tRNA_m1G_MeTrfase_C_sf"/>
</dbReference>
<dbReference type="GO" id="GO:0052906">
    <property type="term" value="F:tRNA (guanine(37)-N1)-methyltransferase activity"/>
    <property type="evidence" value="ECO:0007669"/>
    <property type="project" value="UniProtKB-UniRule"/>
</dbReference>
<keyword evidence="9 15" id="KW-0808">Transferase</keyword>
<dbReference type="CDD" id="cd18080">
    <property type="entry name" value="TrmD-like"/>
    <property type="match status" value="1"/>
</dbReference>
<evidence type="ECO:0000256" key="4">
    <source>
        <dbReference type="ARBA" id="ARBA00011738"/>
    </source>
</evidence>
<reference evidence="19 20" key="1">
    <citation type="journal article" date="2016" name="Nat. Commun.">
        <title>Thousands of microbial genomes shed light on interconnected biogeochemical processes in an aquifer system.</title>
        <authorList>
            <person name="Anantharaman K."/>
            <person name="Brown C.T."/>
            <person name="Hug L.A."/>
            <person name="Sharon I."/>
            <person name="Castelle C.J."/>
            <person name="Probst A.J."/>
            <person name="Thomas B.C."/>
            <person name="Singh A."/>
            <person name="Wilkins M.J."/>
            <person name="Karaoz U."/>
            <person name="Brodie E.L."/>
            <person name="Williams K.H."/>
            <person name="Hubbard S.S."/>
            <person name="Banfield J.F."/>
        </authorList>
    </citation>
    <scope>NUCLEOTIDE SEQUENCE [LARGE SCALE GENOMIC DNA]</scope>
</reference>
<comment type="catalytic activity">
    <reaction evidence="14 15 17">
        <text>guanosine(37) in tRNA + S-adenosyl-L-methionine = N(1)-methylguanosine(37) in tRNA + S-adenosyl-L-homocysteine + H(+)</text>
        <dbReference type="Rhea" id="RHEA:36899"/>
        <dbReference type="Rhea" id="RHEA-COMP:10145"/>
        <dbReference type="Rhea" id="RHEA-COMP:10147"/>
        <dbReference type="ChEBI" id="CHEBI:15378"/>
        <dbReference type="ChEBI" id="CHEBI:57856"/>
        <dbReference type="ChEBI" id="CHEBI:59789"/>
        <dbReference type="ChEBI" id="CHEBI:73542"/>
        <dbReference type="ChEBI" id="CHEBI:74269"/>
        <dbReference type="EC" id="2.1.1.228"/>
    </reaction>
</comment>
<proteinExistence type="inferred from homology"/>
<feature type="domain" description="tRNA methyltransferase TRMD/TRM10-type" evidence="18">
    <location>
        <begin position="1"/>
        <end position="180"/>
    </location>
</feature>
<accession>A0A1F7G8K0</accession>
<dbReference type="InterPro" id="IPR016009">
    <property type="entry name" value="tRNA_MeTrfase_TRMD/TRM10"/>
</dbReference>
<dbReference type="EC" id="2.1.1.228" evidence="5 15"/>
<name>A0A1F7G8K0_9BACT</name>
<keyword evidence="10 15" id="KW-0949">S-adenosyl-L-methionine</keyword>
<feature type="binding site" evidence="15 16">
    <location>
        <begin position="135"/>
        <end position="140"/>
    </location>
    <ligand>
        <name>S-adenosyl-L-methionine</name>
        <dbReference type="ChEBI" id="CHEBI:59789"/>
    </ligand>
</feature>
<evidence type="ECO:0000256" key="7">
    <source>
        <dbReference type="ARBA" id="ARBA00022490"/>
    </source>
</evidence>
<comment type="similarity">
    <text evidence="3 15 17">Belongs to the RNA methyltransferase TrmD family.</text>
</comment>
<feature type="domain" description="tRNA methyltransferase TRMD/TRM10-type" evidence="18">
    <location>
        <begin position="201"/>
        <end position="254"/>
    </location>
</feature>
<evidence type="ECO:0000256" key="5">
    <source>
        <dbReference type="ARBA" id="ARBA00012807"/>
    </source>
</evidence>
<evidence type="ECO:0000313" key="19">
    <source>
        <dbReference type="EMBL" id="OGK15244.1"/>
    </source>
</evidence>
<keyword evidence="11 15" id="KW-0819">tRNA processing</keyword>
<dbReference type="Gene3D" id="3.40.1280.10">
    <property type="match status" value="1"/>
</dbReference>
<dbReference type="FunFam" id="3.40.1280.10:FF:000001">
    <property type="entry name" value="tRNA (guanine-N(1)-)-methyltransferase"/>
    <property type="match status" value="1"/>
</dbReference>
<evidence type="ECO:0000313" key="20">
    <source>
        <dbReference type="Proteomes" id="UP000178372"/>
    </source>
</evidence>
<evidence type="ECO:0000256" key="11">
    <source>
        <dbReference type="ARBA" id="ARBA00022694"/>
    </source>
</evidence>
<dbReference type="InterPro" id="IPR029028">
    <property type="entry name" value="Alpha/beta_knot_MTases"/>
</dbReference>
<dbReference type="GO" id="GO:0005829">
    <property type="term" value="C:cytosol"/>
    <property type="evidence" value="ECO:0007669"/>
    <property type="project" value="TreeGrafter"/>
</dbReference>
<evidence type="ECO:0000256" key="15">
    <source>
        <dbReference type="HAMAP-Rule" id="MF_00605"/>
    </source>
</evidence>
<evidence type="ECO:0000256" key="8">
    <source>
        <dbReference type="ARBA" id="ARBA00022603"/>
    </source>
</evidence>
<evidence type="ECO:0000256" key="2">
    <source>
        <dbReference type="ARBA" id="ARBA00004496"/>
    </source>
</evidence>
<dbReference type="Pfam" id="PF01746">
    <property type="entry name" value="tRNA_m1G_MT"/>
    <property type="match status" value="2"/>
</dbReference>
<comment type="caution">
    <text evidence="19">The sequence shown here is derived from an EMBL/GenBank/DDBJ whole genome shotgun (WGS) entry which is preliminary data.</text>
</comment>
<evidence type="ECO:0000256" key="16">
    <source>
        <dbReference type="PIRSR" id="PIRSR000386-1"/>
    </source>
</evidence>
<dbReference type="NCBIfam" id="NF000648">
    <property type="entry name" value="PRK00026.1"/>
    <property type="match status" value="1"/>
</dbReference>
<dbReference type="PIRSF" id="PIRSF000386">
    <property type="entry name" value="tRNA_mtase"/>
    <property type="match status" value="1"/>
</dbReference>
<evidence type="ECO:0000256" key="6">
    <source>
        <dbReference type="ARBA" id="ARBA00014679"/>
    </source>
</evidence>
<comment type="subunit">
    <text evidence="4 15 17">Homodimer.</text>
</comment>
<dbReference type="InterPro" id="IPR002649">
    <property type="entry name" value="tRNA_m1G_MeTrfase_TrmD"/>
</dbReference>
<dbReference type="Gene3D" id="1.10.1270.20">
    <property type="entry name" value="tRNA(m1g37)methyltransferase, domain 2"/>
    <property type="match status" value="1"/>
</dbReference>
<dbReference type="PANTHER" id="PTHR46417:SF1">
    <property type="entry name" value="TRNA (GUANINE-N(1)-)-METHYLTRANSFERASE"/>
    <property type="match status" value="1"/>
</dbReference>
<comment type="subcellular location">
    <subcellularLocation>
        <location evidence="2 15 17">Cytoplasm</location>
    </subcellularLocation>
</comment>
<dbReference type="NCBIfam" id="TIGR00088">
    <property type="entry name" value="trmD"/>
    <property type="match status" value="1"/>
</dbReference>
<evidence type="ECO:0000256" key="14">
    <source>
        <dbReference type="ARBA" id="ARBA00047783"/>
    </source>
</evidence>
<dbReference type="PANTHER" id="PTHR46417">
    <property type="entry name" value="TRNA (GUANINE-N(1)-)-METHYLTRANSFERASE"/>
    <property type="match status" value="1"/>
</dbReference>
<comment type="function">
    <text evidence="1 15 17">Specifically methylates guanosine-37 in various tRNAs.</text>
</comment>